<keyword evidence="1" id="KW-1133">Transmembrane helix</keyword>
<keyword evidence="3" id="KW-1185">Reference proteome</keyword>
<protein>
    <submittedName>
        <fullName evidence="2">Uncharacterized protein</fullName>
    </submittedName>
</protein>
<feature type="transmembrane region" description="Helical" evidence="1">
    <location>
        <begin position="21"/>
        <end position="39"/>
    </location>
</feature>
<reference evidence="3" key="1">
    <citation type="journal article" date="2017" name="Cell">
        <title>Insights into land plant evolution garnered from the Marchantia polymorpha genome.</title>
        <authorList>
            <person name="Bowman J.L."/>
            <person name="Kohchi T."/>
            <person name="Yamato K.T."/>
            <person name="Jenkins J."/>
            <person name="Shu S."/>
            <person name="Ishizaki K."/>
            <person name="Yamaoka S."/>
            <person name="Nishihama R."/>
            <person name="Nakamura Y."/>
            <person name="Berger F."/>
            <person name="Adam C."/>
            <person name="Aki S.S."/>
            <person name="Althoff F."/>
            <person name="Araki T."/>
            <person name="Arteaga-Vazquez M.A."/>
            <person name="Balasubrmanian S."/>
            <person name="Barry K."/>
            <person name="Bauer D."/>
            <person name="Boehm C.R."/>
            <person name="Briginshaw L."/>
            <person name="Caballero-Perez J."/>
            <person name="Catarino B."/>
            <person name="Chen F."/>
            <person name="Chiyoda S."/>
            <person name="Chovatia M."/>
            <person name="Davies K.M."/>
            <person name="Delmans M."/>
            <person name="Demura T."/>
            <person name="Dierschke T."/>
            <person name="Dolan L."/>
            <person name="Dorantes-Acosta A.E."/>
            <person name="Eklund D.M."/>
            <person name="Florent S.N."/>
            <person name="Flores-Sandoval E."/>
            <person name="Fujiyama A."/>
            <person name="Fukuzawa H."/>
            <person name="Galik B."/>
            <person name="Grimanelli D."/>
            <person name="Grimwood J."/>
            <person name="Grossniklaus U."/>
            <person name="Hamada T."/>
            <person name="Haseloff J."/>
            <person name="Hetherington A.J."/>
            <person name="Higo A."/>
            <person name="Hirakawa Y."/>
            <person name="Hundley H.N."/>
            <person name="Ikeda Y."/>
            <person name="Inoue K."/>
            <person name="Inoue S.I."/>
            <person name="Ishida S."/>
            <person name="Jia Q."/>
            <person name="Kakita M."/>
            <person name="Kanazawa T."/>
            <person name="Kawai Y."/>
            <person name="Kawashima T."/>
            <person name="Kennedy M."/>
            <person name="Kinose K."/>
            <person name="Kinoshita T."/>
            <person name="Kohara Y."/>
            <person name="Koide E."/>
            <person name="Komatsu K."/>
            <person name="Kopischke S."/>
            <person name="Kubo M."/>
            <person name="Kyozuka J."/>
            <person name="Lagercrantz U."/>
            <person name="Lin S.S."/>
            <person name="Lindquist E."/>
            <person name="Lipzen A.M."/>
            <person name="Lu C.W."/>
            <person name="De Luna E."/>
            <person name="Martienssen R.A."/>
            <person name="Minamino N."/>
            <person name="Mizutani M."/>
            <person name="Mizutani M."/>
            <person name="Mochizuki N."/>
            <person name="Monte I."/>
            <person name="Mosher R."/>
            <person name="Nagasaki H."/>
            <person name="Nakagami H."/>
            <person name="Naramoto S."/>
            <person name="Nishitani K."/>
            <person name="Ohtani M."/>
            <person name="Okamoto T."/>
            <person name="Okumura M."/>
            <person name="Phillips J."/>
            <person name="Pollak B."/>
            <person name="Reinders A."/>
            <person name="Rovekamp M."/>
            <person name="Sano R."/>
            <person name="Sawa S."/>
            <person name="Schmid M.W."/>
            <person name="Shirakawa M."/>
            <person name="Solano R."/>
            <person name="Spunde A."/>
            <person name="Suetsugu N."/>
            <person name="Sugano S."/>
            <person name="Sugiyama A."/>
            <person name="Sun R."/>
            <person name="Suzuki Y."/>
            <person name="Takenaka M."/>
            <person name="Takezawa D."/>
            <person name="Tomogane H."/>
            <person name="Tsuzuki M."/>
            <person name="Ueda T."/>
            <person name="Umeda M."/>
            <person name="Ward J.M."/>
            <person name="Watanabe Y."/>
            <person name="Yazaki K."/>
            <person name="Yokoyama R."/>
            <person name="Yoshitake Y."/>
            <person name="Yotsui I."/>
            <person name="Zachgo S."/>
            <person name="Schmutz J."/>
        </authorList>
    </citation>
    <scope>NUCLEOTIDE SEQUENCE [LARGE SCALE GENOMIC DNA]</scope>
    <source>
        <strain evidence="3">Tak-1</strain>
    </source>
</reference>
<evidence type="ECO:0000313" key="3">
    <source>
        <dbReference type="Proteomes" id="UP000244005"/>
    </source>
</evidence>
<evidence type="ECO:0000313" key="2">
    <source>
        <dbReference type="EMBL" id="PTQ29924.1"/>
    </source>
</evidence>
<proteinExistence type="predicted"/>
<organism evidence="2 3">
    <name type="scientific">Marchantia polymorpha</name>
    <name type="common">Common liverwort</name>
    <name type="synonym">Marchantia aquatica</name>
    <dbReference type="NCBI Taxonomy" id="3197"/>
    <lineage>
        <taxon>Eukaryota</taxon>
        <taxon>Viridiplantae</taxon>
        <taxon>Streptophyta</taxon>
        <taxon>Embryophyta</taxon>
        <taxon>Marchantiophyta</taxon>
        <taxon>Marchantiopsida</taxon>
        <taxon>Marchantiidae</taxon>
        <taxon>Marchantiales</taxon>
        <taxon>Marchantiaceae</taxon>
        <taxon>Marchantia</taxon>
    </lineage>
</organism>
<sequence>MRHTLTTSFHLVSYRRRRGRRLYYLGVNIAPGVYFPPPLSRLAVVPIFKGKGESLFLFGNSSKLRRAFFSWADLPFCCFPGRMSRV</sequence>
<evidence type="ECO:0000256" key="1">
    <source>
        <dbReference type="SAM" id="Phobius"/>
    </source>
</evidence>
<dbReference type="EMBL" id="KZ772804">
    <property type="protein sequence ID" value="PTQ29924.1"/>
    <property type="molecule type" value="Genomic_DNA"/>
</dbReference>
<dbReference type="Gramene" id="Mp4g09610.1">
    <property type="protein sequence ID" value="Mp4g09610.1.cds1"/>
    <property type="gene ID" value="Mp4g09610"/>
</dbReference>
<keyword evidence="1" id="KW-0472">Membrane</keyword>
<keyword evidence="1" id="KW-0812">Transmembrane</keyword>
<gene>
    <name evidence="2" type="ORF">MARPO_0132s0004</name>
</gene>
<accession>A0A2R6W7U5</accession>
<dbReference type="Proteomes" id="UP000244005">
    <property type="component" value="Unassembled WGS sequence"/>
</dbReference>
<dbReference type="AlphaFoldDB" id="A0A2R6W7U5"/>
<name>A0A2R6W7U5_MARPO</name>